<evidence type="ECO:0008006" key="3">
    <source>
        <dbReference type="Google" id="ProtNLM"/>
    </source>
</evidence>
<evidence type="ECO:0000256" key="1">
    <source>
        <dbReference type="ARBA" id="ARBA00022795"/>
    </source>
</evidence>
<dbReference type="NCBIfam" id="NF004670">
    <property type="entry name" value="PRK06009.1"/>
    <property type="match status" value="1"/>
</dbReference>
<gene>
    <name evidence="2" type="ORF">AMST5_00588</name>
</gene>
<accession>A0AA48LXD7</accession>
<dbReference type="GO" id="GO:0044781">
    <property type="term" value="P:bacterial-type flagellum organization"/>
    <property type="evidence" value="ECO:0007669"/>
    <property type="project" value="UniProtKB-KW"/>
</dbReference>
<organism evidence="2">
    <name type="scientific">freshwater sediment metagenome</name>
    <dbReference type="NCBI Taxonomy" id="556182"/>
    <lineage>
        <taxon>unclassified sequences</taxon>
        <taxon>metagenomes</taxon>
        <taxon>ecological metagenomes</taxon>
    </lineage>
</organism>
<dbReference type="AlphaFoldDB" id="A0AA48LXD7"/>
<keyword evidence="1" id="KW-1005">Bacterial flagellum biogenesis</keyword>
<reference evidence="2" key="1">
    <citation type="submission" date="2023-07" db="EMBL/GenBank/DDBJ databases">
        <authorList>
            <person name="Pelsma A.J. K."/>
        </authorList>
    </citation>
    <scope>NUCLEOTIDE SEQUENCE</scope>
</reference>
<dbReference type="EMBL" id="OY288114">
    <property type="protein sequence ID" value="CAJ0852811.1"/>
    <property type="molecule type" value="Genomic_DNA"/>
</dbReference>
<protein>
    <recommendedName>
        <fullName evidence="3">Basal-body rod modification protein FlgD</fullName>
    </recommendedName>
</protein>
<dbReference type="InterPro" id="IPR005648">
    <property type="entry name" value="FlgD"/>
</dbReference>
<proteinExistence type="predicted"/>
<sequence length="133" mass="13815">MTVSPVQSSAAAQKSATTSDASKALGNYQMFLQLLMTELKNQDPTKPADPTQTVTQLATFSSLEQAVKTNDLLTALNTQSTLSQGSSLIGRTITSADGTVSGLVRSITFDDSGLFANLSDGRQVRVGSGVSVA</sequence>
<dbReference type="Pfam" id="PF03963">
    <property type="entry name" value="FlgD"/>
    <property type="match status" value="1"/>
</dbReference>
<evidence type="ECO:0000313" key="2">
    <source>
        <dbReference type="EMBL" id="CAJ0852811.1"/>
    </source>
</evidence>
<name>A0AA48LXD7_9ZZZZ</name>